<dbReference type="SUPFAM" id="SSF46689">
    <property type="entry name" value="Homeodomain-like"/>
    <property type="match status" value="1"/>
</dbReference>
<dbReference type="RefSeq" id="WP_109720098.1">
    <property type="nucleotide sequence ID" value="NZ_QEQK01000006.1"/>
</dbReference>
<dbReference type="Proteomes" id="UP000251800">
    <property type="component" value="Unassembled WGS sequence"/>
</dbReference>
<dbReference type="InterPro" id="IPR009057">
    <property type="entry name" value="Homeodomain-like_sf"/>
</dbReference>
<keyword evidence="1" id="KW-0805">Transcription regulation</keyword>
<dbReference type="Gene3D" id="1.10.357.10">
    <property type="entry name" value="Tetracycline Repressor, domain 2"/>
    <property type="match status" value="1"/>
</dbReference>
<dbReference type="EMBL" id="QEQK01000006">
    <property type="protein sequence ID" value="PWN56327.1"/>
    <property type="molecule type" value="Genomic_DNA"/>
</dbReference>
<evidence type="ECO:0000256" key="1">
    <source>
        <dbReference type="ARBA" id="ARBA00023015"/>
    </source>
</evidence>
<proteinExistence type="predicted"/>
<evidence type="ECO:0000313" key="6">
    <source>
        <dbReference type="EMBL" id="PWN56327.1"/>
    </source>
</evidence>
<reference evidence="6 7" key="1">
    <citation type="submission" date="2018-05" db="EMBL/GenBank/DDBJ databases">
        <title>Abyssibacter profundi OUC007T gen. nov., sp. nov, a marine bacterium isolated from seawater of the Mariana Trench.</title>
        <authorList>
            <person name="Zhou S."/>
        </authorList>
    </citation>
    <scope>NUCLEOTIDE SEQUENCE [LARGE SCALE GENOMIC DNA]</scope>
    <source>
        <strain evidence="6 7">OUC007</strain>
    </source>
</reference>
<dbReference type="PANTHER" id="PTHR30055:SF220">
    <property type="entry name" value="TETR-FAMILY REGULATORY PROTEIN"/>
    <property type="match status" value="1"/>
</dbReference>
<evidence type="ECO:0000256" key="4">
    <source>
        <dbReference type="PROSITE-ProRule" id="PRU00335"/>
    </source>
</evidence>
<protein>
    <submittedName>
        <fullName evidence="6">TetR family transcriptional regulator</fullName>
    </submittedName>
</protein>
<dbReference type="PROSITE" id="PS50977">
    <property type="entry name" value="HTH_TETR_2"/>
    <property type="match status" value="1"/>
</dbReference>
<dbReference type="GO" id="GO:0000976">
    <property type="term" value="F:transcription cis-regulatory region binding"/>
    <property type="evidence" value="ECO:0007669"/>
    <property type="project" value="TreeGrafter"/>
</dbReference>
<accession>A0A363ULQ7</accession>
<feature type="DNA-binding region" description="H-T-H motif" evidence="4">
    <location>
        <begin position="31"/>
        <end position="50"/>
    </location>
</feature>
<evidence type="ECO:0000256" key="2">
    <source>
        <dbReference type="ARBA" id="ARBA00023125"/>
    </source>
</evidence>
<feature type="domain" description="HTH tetR-type" evidence="5">
    <location>
        <begin position="8"/>
        <end position="68"/>
    </location>
</feature>
<dbReference type="InterPro" id="IPR036271">
    <property type="entry name" value="Tet_transcr_reg_TetR-rel_C_sf"/>
</dbReference>
<dbReference type="PANTHER" id="PTHR30055">
    <property type="entry name" value="HTH-TYPE TRANSCRIPTIONAL REGULATOR RUTR"/>
    <property type="match status" value="1"/>
</dbReference>
<dbReference type="Pfam" id="PF00440">
    <property type="entry name" value="TetR_N"/>
    <property type="match status" value="1"/>
</dbReference>
<dbReference type="PRINTS" id="PR00455">
    <property type="entry name" value="HTHTETR"/>
</dbReference>
<dbReference type="InterPro" id="IPR025996">
    <property type="entry name" value="MT1864/Rv1816-like_C"/>
</dbReference>
<keyword evidence="3" id="KW-0804">Transcription</keyword>
<comment type="caution">
    <text evidence="6">The sequence shown here is derived from an EMBL/GenBank/DDBJ whole genome shotgun (WGS) entry which is preliminary data.</text>
</comment>
<keyword evidence="7" id="KW-1185">Reference proteome</keyword>
<dbReference type="InterPro" id="IPR050109">
    <property type="entry name" value="HTH-type_TetR-like_transc_reg"/>
</dbReference>
<evidence type="ECO:0000256" key="3">
    <source>
        <dbReference type="ARBA" id="ARBA00023163"/>
    </source>
</evidence>
<dbReference type="AlphaFoldDB" id="A0A363ULQ7"/>
<dbReference type="InterPro" id="IPR001647">
    <property type="entry name" value="HTH_TetR"/>
</dbReference>
<keyword evidence="2 4" id="KW-0238">DNA-binding</keyword>
<dbReference type="Pfam" id="PF13305">
    <property type="entry name" value="TetR_C_33"/>
    <property type="match status" value="1"/>
</dbReference>
<dbReference type="OrthoDB" id="5293556at2"/>
<organism evidence="6 7">
    <name type="scientific">Abyssibacter profundi</name>
    <dbReference type="NCBI Taxonomy" id="2182787"/>
    <lineage>
        <taxon>Bacteria</taxon>
        <taxon>Pseudomonadati</taxon>
        <taxon>Pseudomonadota</taxon>
        <taxon>Gammaproteobacteria</taxon>
        <taxon>Chromatiales</taxon>
        <taxon>Oceanococcaceae</taxon>
        <taxon>Abyssibacter</taxon>
    </lineage>
</organism>
<gene>
    <name evidence="6" type="ORF">DEH80_08685</name>
</gene>
<dbReference type="GO" id="GO:0003700">
    <property type="term" value="F:DNA-binding transcription factor activity"/>
    <property type="evidence" value="ECO:0007669"/>
    <property type="project" value="TreeGrafter"/>
</dbReference>
<sequence length="205" mass="22078">MKDAQGTDSTRQRCLDQALNLLLQGSVESLSLRAVARAAGLSATAPYRHFESKEAMLAELATRGFREFEMALRSASPGGVHLMTLDSFCEMGICYVQFAQAQPAYYQLMFGTSIADPSAYPALDEAAQAAFSVLLQSIEVLQRVGEIRPAPAHPIAAHVWSVCHGFSALLAAGKFSKVDGLVGEDWQSGFQAQMDILLDGLRPAP</sequence>
<evidence type="ECO:0000259" key="5">
    <source>
        <dbReference type="PROSITE" id="PS50977"/>
    </source>
</evidence>
<dbReference type="SUPFAM" id="SSF48498">
    <property type="entry name" value="Tetracyclin repressor-like, C-terminal domain"/>
    <property type="match status" value="1"/>
</dbReference>
<evidence type="ECO:0000313" key="7">
    <source>
        <dbReference type="Proteomes" id="UP000251800"/>
    </source>
</evidence>
<name>A0A363ULQ7_9GAMM</name>